<dbReference type="PANTHER" id="PTHR42748:SF30">
    <property type="entry name" value="NMRA-LIKE DOMAIN-CONTAINING PROTEIN"/>
    <property type="match status" value="1"/>
</dbReference>
<evidence type="ECO:0000313" key="5">
    <source>
        <dbReference type="EMBL" id="CZR49831.1"/>
    </source>
</evidence>
<name>A0A1L7WB37_FUSPR</name>
<dbReference type="GO" id="GO:0005634">
    <property type="term" value="C:nucleus"/>
    <property type="evidence" value="ECO:0007669"/>
    <property type="project" value="TreeGrafter"/>
</dbReference>
<dbReference type="SUPFAM" id="SSF51735">
    <property type="entry name" value="NAD(P)-binding Rossmann-fold domains"/>
    <property type="match status" value="1"/>
</dbReference>
<keyword evidence="2" id="KW-0521">NADP</keyword>
<evidence type="ECO:0000313" key="6">
    <source>
        <dbReference type="Proteomes" id="UP000183971"/>
    </source>
</evidence>
<feature type="domain" description="NmrA-like" evidence="4">
    <location>
        <begin position="11"/>
        <end position="64"/>
    </location>
</feature>
<dbReference type="InterPro" id="IPR008030">
    <property type="entry name" value="NmrA-like"/>
</dbReference>
<dbReference type="RefSeq" id="XP_031090328.1">
    <property type="nucleotide sequence ID" value="XM_031225140.1"/>
</dbReference>
<dbReference type="VEuPathDB" id="FungiDB:FPRO_16039"/>
<dbReference type="Pfam" id="PF05368">
    <property type="entry name" value="NmrA"/>
    <property type="match status" value="1"/>
</dbReference>
<dbReference type="Gene3D" id="3.40.50.720">
    <property type="entry name" value="NAD(P)-binding Rossmann-like Domain"/>
    <property type="match status" value="1"/>
</dbReference>
<evidence type="ECO:0000256" key="2">
    <source>
        <dbReference type="ARBA" id="ARBA00022857"/>
    </source>
</evidence>
<sequence length="72" mass="7659">MTISSDSTAPLIAVVGLTGLQGGSVINNLVTSDKVYRIRGPTRDANKEAAQTLAKRGVEVFTYNFSQLDAVM</sequence>
<proteinExistence type="inferred from homology"/>
<reference evidence="6" key="1">
    <citation type="journal article" date="2016" name="Genome Biol. Evol.">
        <title>Comparative 'omics' of the Fusarium fujikuroi species complex highlights differences in genetic potential and metabolite synthesis.</title>
        <authorList>
            <person name="Niehaus E.-M."/>
            <person name="Muensterkoetter M."/>
            <person name="Proctor R.H."/>
            <person name="Brown D.W."/>
            <person name="Sharon A."/>
            <person name="Idan Y."/>
            <person name="Oren-Young L."/>
            <person name="Sieber C.M."/>
            <person name="Novak O."/>
            <person name="Pencik A."/>
            <person name="Tarkowska D."/>
            <person name="Hromadova K."/>
            <person name="Freeman S."/>
            <person name="Maymon M."/>
            <person name="Elazar M."/>
            <person name="Youssef S.A."/>
            <person name="El-Shabrawy E.S.M."/>
            <person name="Shalaby A.B.A."/>
            <person name="Houterman P."/>
            <person name="Brock N.L."/>
            <person name="Burkhardt I."/>
            <person name="Tsavkelova E.A."/>
            <person name="Dickschat J.S."/>
            <person name="Galuszka P."/>
            <person name="Gueldener U."/>
            <person name="Tudzynski B."/>
        </authorList>
    </citation>
    <scope>NUCLEOTIDE SEQUENCE [LARGE SCALE GENOMIC DNA]</scope>
    <source>
        <strain evidence="6">ET1</strain>
    </source>
</reference>
<evidence type="ECO:0000259" key="4">
    <source>
        <dbReference type="Pfam" id="PF05368"/>
    </source>
</evidence>
<dbReference type="Proteomes" id="UP000183971">
    <property type="component" value="Unassembled WGS sequence"/>
</dbReference>
<evidence type="ECO:0000256" key="3">
    <source>
        <dbReference type="ARBA" id="ARBA00023002"/>
    </source>
</evidence>
<dbReference type="GO" id="GO:0016491">
    <property type="term" value="F:oxidoreductase activity"/>
    <property type="evidence" value="ECO:0007669"/>
    <property type="project" value="UniProtKB-KW"/>
</dbReference>
<dbReference type="InterPro" id="IPR051164">
    <property type="entry name" value="NmrA-like_oxidored"/>
</dbReference>
<comment type="caution">
    <text evidence="5">The sequence shown here is derived from an EMBL/GenBank/DDBJ whole genome shotgun (WGS) entry which is preliminary data.</text>
</comment>
<organism evidence="5 6">
    <name type="scientific">Fusarium proliferatum (strain ET1)</name>
    <name type="common">Orchid endophyte fungus</name>
    <dbReference type="NCBI Taxonomy" id="1227346"/>
    <lineage>
        <taxon>Eukaryota</taxon>
        <taxon>Fungi</taxon>
        <taxon>Dikarya</taxon>
        <taxon>Ascomycota</taxon>
        <taxon>Pezizomycotina</taxon>
        <taxon>Sordariomycetes</taxon>
        <taxon>Hypocreomycetidae</taxon>
        <taxon>Hypocreales</taxon>
        <taxon>Nectriaceae</taxon>
        <taxon>Fusarium</taxon>
        <taxon>Fusarium fujikuroi species complex</taxon>
    </lineage>
</organism>
<evidence type="ECO:0000256" key="1">
    <source>
        <dbReference type="ARBA" id="ARBA00006328"/>
    </source>
</evidence>
<dbReference type="InterPro" id="IPR036291">
    <property type="entry name" value="NAD(P)-bd_dom_sf"/>
</dbReference>
<gene>
    <name evidence="5" type="ORF">FPRO_16039</name>
</gene>
<dbReference type="PANTHER" id="PTHR42748">
    <property type="entry name" value="NITROGEN METABOLITE REPRESSION PROTEIN NMRA FAMILY MEMBER"/>
    <property type="match status" value="1"/>
</dbReference>
<keyword evidence="6" id="KW-1185">Reference proteome</keyword>
<protein>
    <recommendedName>
        <fullName evidence="4">NmrA-like domain-containing protein</fullName>
    </recommendedName>
</protein>
<accession>A0A1L7WB37</accession>
<keyword evidence="3" id="KW-0560">Oxidoreductase</keyword>
<comment type="similarity">
    <text evidence="1">Belongs to the NmrA-type oxidoreductase family.</text>
</comment>
<dbReference type="AlphaFoldDB" id="A0A1L7WB37"/>
<dbReference type="EMBL" id="FJOF01000019">
    <property type="protein sequence ID" value="CZR49831.1"/>
    <property type="molecule type" value="Genomic_DNA"/>
</dbReference>
<dbReference type="GeneID" id="42060894"/>